<dbReference type="OrthoDB" id="5813871at2759"/>
<dbReference type="HOGENOM" id="CLU_2869702_0_0_1"/>
<comment type="caution">
    <text evidence="1">The sequence shown here is derived from an EMBL/GenBank/DDBJ whole genome shotgun (WGS) entry which is preliminary data.</text>
</comment>
<keyword evidence="2" id="KW-1185">Reference proteome</keyword>
<dbReference type="OMA" id="FIRFRKS"/>
<sequence>MRFLILALFVLFAITQAYPSSDYQPRYRKSQTQEANIQPFIRFRKSTQPQQNWMFRPDAAPYFE</sequence>
<reference evidence="1" key="1">
    <citation type="submission" date="2017-08" db="EMBL/GenBank/DDBJ databases">
        <authorList>
            <person name="de Groot N.N."/>
        </authorList>
    </citation>
    <scope>NUCLEOTIDE SEQUENCE [LARGE SCALE GENOMIC DNA]</scope>
    <source>
        <strain evidence="1">PX439</strain>
    </source>
</reference>
<evidence type="ECO:0000313" key="2">
    <source>
        <dbReference type="Proteomes" id="UP000216624"/>
    </source>
</evidence>
<dbReference type="eggNOG" id="ENOG502TIE1">
    <property type="taxonomic scope" value="Eukaryota"/>
</dbReference>
<protein>
    <submittedName>
        <fullName evidence="1">Uncharacterized protein</fullName>
    </submittedName>
</protein>
<evidence type="ECO:0000313" key="1">
    <source>
        <dbReference type="EMBL" id="OZG03811.1"/>
    </source>
</evidence>
<dbReference type="EMBL" id="NMWX01000004">
    <property type="protein sequence ID" value="OZG03811.1"/>
    <property type="molecule type" value="Genomic_DNA"/>
</dbReference>
<dbReference type="Proteomes" id="UP000216624">
    <property type="component" value="Unassembled WGS sequence"/>
</dbReference>
<accession>A0A261B0N2</accession>
<gene>
    <name evidence="1" type="ORF">FL82_05278</name>
</gene>
<name>A0A261B0N2_CAERE</name>
<organism evidence="1 2">
    <name type="scientific">Caenorhabditis remanei</name>
    <name type="common">Caenorhabditis vulgaris</name>
    <dbReference type="NCBI Taxonomy" id="31234"/>
    <lineage>
        <taxon>Eukaryota</taxon>
        <taxon>Metazoa</taxon>
        <taxon>Ecdysozoa</taxon>
        <taxon>Nematoda</taxon>
        <taxon>Chromadorea</taxon>
        <taxon>Rhabditida</taxon>
        <taxon>Rhabditina</taxon>
        <taxon>Rhabditomorpha</taxon>
        <taxon>Rhabditoidea</taxon>
        <taxon>Rhabditidae</taxon>
        <taxon>Peloderinae</taxon>
        <taxon>Caenorhabditis</taxon>
    </lineage>
</organism>
<proteinExistence type="predicted"/>
<feature type="non-terminal residue" evidence="1">
    <location>
        <position position="1"/>
    </location>
</feature>